<dbReference type="Pfam" id="PF01687">
    <property type="entry name" value="Flavokinase"/>
    <property type="match status" value="1"/>
</dbReference>
<evidence type="ECO:0000256" key="2">
    <source>
        <dbReference type="ARBA" id="ARBA00005201"/>
    </source>
</evidence>
<keyword evidence="3 14" id="KW-0285">Flavoprotein</keyword>
<reference evidence="16 17" key="1">
    <citation type="submission" date="2023-10" db="EMBL/GenBank/DDBJ databases">
        <title>179-bfca-hs.</title>
        <authorList>
            <person name="Miliotis G."/>
            <person name="Sengupta P."/>
            <person name="Hameed A."/>
            <person name="Chuvochina M."/>
            <person name="Mcdonagh F."/>
            <person name="Simpson A.C."/>
            <person name="Singh N.K."/>
            <person name="Rekha P.D."/>
            <person name="Raman K."/>
            <person name="Hugenholtz P."/>
            <person name="Venkateswaran K."/>
        </authorList>
    </citation>
    <scope>NUCLEOTIDE SEQUENCE [LARGE SCALE GENOMIC DNA]</scope>
    <source>
        <strain evidence="16 17">179-BFC-A-HS</strain>
    </source>
</reference>
<dbReference type="GO" id="GO:0008531">
    <property type="term" value="F:riboflavin kinase activity"/>
    <property type="evidence" value="ECO:0007669"/>
    <property type="project" value="UniProtKB-EC"/>
</dbReference>
<dbReference type="Gene3D" id="2.40.30.30">
    <property type="entry name" value="Riboflavin kinase-like"/>
    <property type="match status" value="1"/>
</dbReference>
<dbReference type="NCBIfam" id="TIGR00083">
    <property type="entry name" value="ribF"/>
    <property type="match status" value="1"/>
</dbReference>
<keyword evidence="8 14" id="KW-0418">Kinase</keyword>
<dbReference type="NCBIfam" id="NF004162">
    <property type="entry name" value="PRK05627.1-5"/>
    <property type="match status" value="1"/>
</dbReference>
<evidence type="ECO:0000256" key="11">
    <source>
        <dbReference type="ARBA" id="ARBA00023268"/>
    </source>
</evidence>
<evidence type="ECO:0000259" key="15">
    <source>
        <dbReference type="SMART" id="SM00904"/>
    </source>
</evidence>
<evidence type="ECO:0000256" key="3">
    <source>
        <dbReference type="ARBA" id="ARBA00022630"/>
    </source>
</evidence>
<dbReference type="NCBIfam" id="NF004160">
    <property type="entry name" value="PRK05627.1-3"/>
    <property type="match status" value="1"/>
</dbReference>
<dbReference type="Proteomes" id="UP001228376">
    <property type="component" value="Unassembled WGS sequence"/>
</dbReference>
<dbReference type="InterPro" id="IPR015865">
    <property type="entry name" value="Riboflavin_kinase_bac/euk"/>
</dbReference>
<keyword evidence="11" id="KW-0511">Multifunctional enzyme</keyword>
<comment type="catalytic activity">
    <reaction evidence="12 14">
        <text>riboflavin + ATP = FMN + ADP + H(+)</text>
        <dbReference type="Rhea" id="RHEA:14357"/>
        <dbReference type="ChEBI" id="CHEBI:15378"/>
        <dbReference type="ChEBI" id="CHEBI:30616"/>
        <dbReference type="ChEBI" id="CHEBI:57986"/>
        <dbReference type="ChEBI" id="CHEBI:58210"/>
        <dbReference type="ChEBI" id="CHEBI:456216"/>
        <dbReference type="EC" id="2.7.1.26"/>
    </reaction>
</comment>
<dbReference type="SUPFAM" id="SSF82114">
    <property type="entry name" value="Riboflavin kinase-like"/>
    <property type="match status" value="1"/>
</dbReference>
<evidence type="ECO:0000256" key="12">
    <source>
        <dbReference type="ARBA" id="ARBA00047880"/>
    </source>
</evidence>
<dbReference type="PANTHER" id="PTHR22749">
    <property type="entry name" value="RIBOFLAVIN KINASE/FMN ADENYLYLTRANSFERASE"/>
    <property type="match status" value="1"/>
</dbReference>
<keyword evidence="6 14" id="KW-0548">Nucleotidyltransferase</keyword>
<keyword evidence="4 14" id="KW-0288">FMN</keyword>
<dbReference type="Pfam" id="PF06574">
    <property type="entry name" value="FAD_syn"/>
    <property type="match status" value="1"/>
</dbReference>
<evidence type="ECO:0000313" key="16">
    <source>
        <dbReference type="EMBL" id="MDY0405840.1"/>
    </source>
</evidence>
<comment type="catalytic activity">
    <reaction evidence="13 14">
        <text>FMN + ATP + H(+) = FAD + diphosphate</text>
        <dbReference type="Rhea" id="RHEA:17237"/>
        <dbReference type="ChEBI" id="CHEBI:15378"/>
        <dbReference type="ChEBI" id="CHEBI:30616"/>
        <dbReference type="ChEBI" id="CHEBI:33019"/>
        <dbReference type="ChEBI" id="CHEBI:57692"/>
        <dbReference type="ChEBI" id="CHEBI:58210"/>
        <dbReference type="EC" id="2.7.7.2"/>
    </reaction>
</comment>
<dbReference type="Gene3D" id="3.40.50.620">
    <property type="entry name" value="HUPs"/>
    <property type="match status" value="1"/>
</dbReference>
<keyword evidence="7 14" id="KW-0547">Nucleotide-binding</keyword>
<proteinExistence type="inferred from homology"/>
<organism evidence="16 17">
    <name type="scientific">Tigheibacillus jepli</name>
    <dbReference type="NCBI Taxonomy" id="3035914"/>
    <lineage>
        <taxon>Bacteria</taxon>
        <taxon>Bacillati</taxon>
        <taxon>Bacillota</taxon>
        <taxon>Bacilli</taxon>
        <taxon>Bacillales</taxon>
        <taxon>Bacillaceae</taxon>
        <taxon>Tigheibacillus</taxon>
    </lineage>
</organism>
<gene>
    <name evidence="16" type="ORF">P5G51_010935</name>
</gene>
<evidence type="ECO:0000256" key="6">
    <source>
        <dbReference type="ARBA" id="ARBA00022695"/>
    </source>
</evidence>
<dbReference type="CDD" id="cd02064">
    <property type="entry name" value="FAD_synthetase_N"/>
    <property type="match status" value="1"/>
</dbReference>
<comment type="similarity">
    <text evidence="14">Belongs to the ribF family.</text>
</comment>
<comment type="caution">
    <text evidence="16">The sequence shown here is derived from an EMBL/GenBank/DDBJ whole genome shotgun (WGS) entry which is preliminary data.</text>
</comment>
<evidence type="ECO:0000256" key="14">
    <source>
        <dbReference type="PIRNR" id="PIRNR004491"/>
    </source>
</evidence>
<dbReference type="EC" id="2.7.1.26" evidence="14"/>
<evidence type="ECO:0000256" key="5">
    <source>
        <dbReference type="ARBA" id="ARBA00022679"/>
    </source>
</evidence>
<feature type="domain" description="Riboflavin kinase" evidence="15">
    <location>
        <begin position="184"/>
        <end position="309"/>
    </location>
</feature>
<dbReference type="InterPro" id="IPR002606">
    <property type="entry name" value="Riboflavin_kinase_bac"/>
</dbReference>
<dbReference type="InterPro" id="IPR023465">
    <property type="entry name" value="Riboflavin_kinase_dom_sf"/>
</dbReference>
<keyword evidence="17" id="KW-1185">Reference proteome</keyword>
<evidence type="ECO:0000256" key="4">
    <source>
        <dbReference type="ARBA" id="ARBA00022643"/>
    </source>
</evidence>
<name>A0ABU5CHP7_9BACI</name>
<evidence type="ECO:0000256" key="1">
    <source>
        <dbReference type="ARBA" id="ARBA00004726"/>
    </source>
</evidence>
<evidence type="ECO:0000256" key="7">
    <source>
        <dbReference type="ARBA" id="ARBA00022741"/>
    </source>
</evidence>
<comment type="pathway">
    <text evidence="1 14">Cofactor biosynthesis; FAD biosynthesis; FAD from FMN: step 1/1.</text>
</comment>
<keyword evidence="10 14" id="KW-0067">ATP-binding</keyword>
<dbReference type="EMBL" id="JAROCA020000001">
    <property type="protein sequence ID" value="MDY0405840.1"/>
    <property type="molecule type" value="Genomic_DNA"/>
</dbReference>
<dbReference type="SMART" id="SM00904">
    <property type="entry name" value="Flavokinase"/>
    <property type="match status" value="1"/>
</dbReference>
<dbReference type="SUPFAM" id="SSF52374">
    <property type="entry name" value="Nucleotidylyl transferase"/>
    <property type="match status" value="1"/>
</dbReference>
<comment type="pathway">
    <text evidence="2 14">Cofactor biosynthesis; FMN biosynthesis; FMN from riboflavin (ATP route): step 1/1.</text>
</comment>
<evidence type="ECO:0000256" key="9">
    <source>
        <dbReference type="ARBA" id="ARBA00022827"/>
    </source>
</evidence>
<protein>
    <recommendedName>
        <fullName evidence="14">Riboflavin biosynthesis protein</fullName>
    </recommendedName>
    <domain>
        <recommendedName>
            <fullName evidence="14">Riboflavin kinase</fullName>
            <ecNumber evidence="14">2.7.1.26</ecNumber>
        </recommendedName>
        <alternativeName>
            <fullName evidence="14">Flavokinase</fullName>
        </alternativeName>
    </domain>
    <domain>
        <recommendedName>
            <fullName evidence="14">FMN adenylyltransferase</fullName>
            <ecNumber evidence="14">2.7.7.2</ecNumber>
        </recommendedName>
        <alternativeName>
            <fullName evidence="14">FAD pyrophosphorylase</fullName>
        </alternativeName>
        <alternativeName>
            <fullName evidence="14">FAD synthase</fullName>
        </alternativeName>
    </domain>
</protein>
<evidence type="ECO:0000256" key="13">
    <source>
        <dbReference type="ARBA" id="ARBA00049494"/>
    </source>
</evidence>
<keyword evidence="9 14" id="KW-0274">FAD</keyword>
<dbReference type="PIRSF" id="PIRSF004491">
    <property type="entry name" value="FAD_Synth"/>
    <property type="match status" value="1"/>
</dbReference>
<dbReference type="InterPro" id="IPR015864">
    <property type="entry name" value="FAD_synthase"/>
</dbReference>
<dbReference type="GO" id="GO:0003919">
    <property type="term" value="F:FMN adenylyltransferase activity"/>
    <property type="evidence" value="ECO:0007669"/>
    <property type="project" value="UniProtKB-EC"/>
</dbReference>
<accession>A0ABU5CHP7</accession>
<dbReference type="EC" id="2.7.7.2" evidence="14"/>
<dbReference type="RefSeq" id="WP_306066431.1">
    <property type="nucleotide sequence ID" value="NZ_JAROCA020000001.1"/>
</dbReference>
<evidence type="ECO:0000313" key="17">
    <source>
        <dbReference type="Proteomes" id="UP001228376"/>
    </source>
</evidence>
<dbReference type="InterPro" id="IPR023468">
    <property type="entry name" value="Riboflavin_kinase"/>
</dbReference>
<evidence type="ECO:0000256" key="10">
    <source>
        <dbReference type="ARBA" id="ARBA00022840"/>
    </source>
</evidence>
<dbReference type="PANTHER" id="PTHR22749:SF6">
    <property type="entry name" value="RIBOFLAVIN KINASE"/>
    <property type="match status" value="1"/>
</dbReference>
<sequence length="311" mass="36048">MRTIELTYPHTLRVEDLPETVAAIGFFDGIHQGHQKVIHTAVKKAKENNMESAVITFHPHPTVVLRNAQNVKYITPLREKQSILQKMDVDRVYIIKFNKELSQLPPQDFVDHFIIGLNIRHIVAGFDYTYGHKGAGNMTMMQEQTRDKFDITVIDKVERDHEKVSSTKIRELMKSGDMPRVNKLLQRPLFFYGMVVDGKKRGRKLGFPTANIQSDNDLLFPRPGVYAVKVIYKNESYEGMANLGTNPTFADEGDISFEVNIFDYSNDLYGEELTIEWFKFIRDEEKFDSAKELIEQMKQDEKNIREYFASL</sequence>
<dbReference type="InterPro" id="IPR014729">
    <property type="entry name" value="Rossmann-like_a/b/a_fold"/>
</dbReference>
<keyword evidence="5 14" id="KW-0808">Transferase</keyword>
<evidence type="ECO:0000256" key="8">
    <source>
        <dbReference type="ARBA" id="ARBA00022777"/>
    </source>
</evidence>